<dbReference type="InterPro" id="IPR001902">
    <property type="entry name" value="SLC26A/SulP_fam"/>
</dbReference>
<feature type="transmembrane region" description="Helical" evidence="5">
    <location>
        <begin position="98"/>
        <end position="120"/>
    </location>
</feature>
<protein>
    <recommendedName>
        <fullName evidence="6">SLC26A/SulP transporter domain-containing protein</fullName>
    </recommendedName>
</protein>
<reference evidence="7 8" key="1">
    <citation type="journal article" date="2022" name="Int. J. Syst. Evol. Microbiol.">
        <title>Neobacillus kokaensis sp. nov., isolated from soil.</title>
        <authorList>
            <person name="Yuki K."/>
            <person name="Matsubara H."/>
            <person name="Yamaguchi S."/>
        </authorList>
    </citation>
    <scope>NUCLEOTIDE SEQUENCE [LARGE SCALE GENOMIC DNA]</scope>
    <source>
        <strain evidence="7 8">LOB 377</strain>
    </source>
</reference>
<dbReference type="InterPro" id="IPR011547">
    <property type="entry name" value="SLC26A/SulP_dom"/>
</dbReference>
<keyword evidence="2 5" id="KW-0812">Transmembrane</keyword>
<evidence type="ECO:0000256" key="4">
    <source>
        <dbReference type="ARBA" id="ARBA00023136"/>
    </source>
</evidence>
<feature type="transmembrane region" description="Helical" evidence="5">
    <location>
        <begin position="328"/>
        <end position="347"/>
    </location>
</feature>
<feature type="domain" description="SLC26A/SulP transporter" evidence="6">
    <location>
        <begin position="20"/>
        <end position="388"/>
    </location>
</feature>
<evidence type="ECO:0000313" key="8">
    <source>
        <dbReference type="Proteomes" id="UP000637074"/>
    </source>
</evidence>
<dbReference type="PANTHER" id="PTHR11814">
    <property type="entry name" value="SULFATE TRANSPORTER"/>
    <property type="match status" value="1"/>
</dbReference>
<name>A0ABQ3N447_9BACI</name>
<dbReference type="RefSeq" id="WP_191274089.1">
    <property type="nucleotide sequence ID" value="NZ_BNDS01000012.1"/>
</dbReference>
<feature type="transmembrane region" description="Helical" evidence="5">
    <location>
        <begin position="41"/>
        <end position="64"/>
    </location>
</feature>
<keyword evidence="8" id="KW-1185">Reference proteome</keyword>
<accession>A0ABQ3N447</accession>
<comment type="caution">
    <text evidence="7">The sequence shown here is derived from an EMBL/GenBank/DDBJ whole genome shotgun (WGS) entry which is preliminary data.</text>
</comment>
<dbReference type="EMBL" id="BNDS01000012">
    <property type="protein sequence ID" value="GHH99414.1"/>
    <property type="molecule type" value="Genomic_DNA"/>
</dbReference>
<evidence type="ECO:0000256" key="1">
    <source>
        <dbReference type="ARBA" id="ARBA00004141"/>
    </source>
</evidence>
<gene>
    <name evidence="7" type="ORF">AM1BK_29570</name>
</gene>
<feature type="transmembrane region" description="Helical" evidence="5">
    <location>
        <begin position="252"/>
        <end position="276"/>
    </location>
</feature>
<dbReference type="Pfam" id="PF00916">
    <property type="entry name" value="Sulfate_transp"/>
    <property type="match status" value="1"/>
</dbReference>
<evidence type="ECO:0000256" key="5">
    <source>
        <dbReference type="SAM" id="Phobius"/>
    </source>
</evidence>
<evidence type="ECO:0000256" key="2">
    <source>
        <dbReference type="ARBA" id="ARBA00022692"/>
    </source>
</evidence>
<sequence>MLFKLIPGLKTLMHYPSSNLSGDLTAGMIVAVLLIPQSMAYAIIAGVPLEMGLYAATFPLIFYALFGKSKYLSVGPVSIVSLIVFTGVSGIAQPNTDQFLELVVVLGLMVGCLHLIMGLLKIGDLFDYISPSVINGFISAAAIIIAVNQIKELMGVTLPAYHNLFQYSMEVIRNLPKTNLYTLAIGFMSIFILAILKKRTTRSPGPLLVVLITTVAVQALDLNKMGVEVVGEIPSGLPELTFQMPSLHSMKLLLPVAVMIAFISFLESFAVVKVFSSKEKDRIHANQELIGLGLANIVSSFVGSIPVAGGLSRTAVNYQAGAKSKLSLLFTALFVLISLLYLTPLFYYLPKSALAAIIIVAVVNLIKIKQLPNLLKKAPYEALIYLATFVTTLMIDIFLGLIIGIILSIIMNQIRKGLYYEVYTSGKK</sequence>
<feature type="transmembrane region" description="Helical" evidence="5">
    <location>
        <begin position="178"/>
        <end position="196"/>
    </location>
</feature>
<feature type="transmembrane region" description="Helical" evidence="5">
    <location>
        <begin position="354"/>
        <end position="371"/>
    </location>
</feature>
<evidence type="ECO:0000259" key="6">
    <source>
        <dbReference type="Pfam" id="PF00916"/>
    </source>
</evidence>
<keyword evidence="4 5" id="KW-0472">Membrane</keyword>
<evidence type="ECO:0000256" key="3">
    <source>
        <dbReference type="ARBA" id="ARBA00022989"/>
    </source>
</evidence>
<feature type="transmembrane region" description="Helical" evidence="5">
    <location>
        <begin position="288"/>
        <end position="308"/>
    </location>
</feature>
<proteinExistence type="predicted"/>
<dbReference type="Proteomes" id="UP000637074">
    <property type="component" value="Unassembled WGS sequence"/>
</dbReference>
<organism evidence="7 8">
    <name type="scientific">Neobacillus kokaensis</name>
    <dbReference type="NCBI Taxonomy" id="2759023"/>
    <lineage>
        <taxon>Bacteria</taxon>
        <taxon>Bacillati</taxon>
        <taxon>Bacillota</taxon>
        <taxon>Bacilli</taxon>
        <taxon>Bacillales</taxon>
        <taxon>Bacillaceae</taxon>
        <taxon>Neobacillus</taxon>
    </lineage>
</organism>
<comment type="subcellular location">
    <subcellularLocation>
        <location evidence="1">Membrane</location>
        <topology evidence="1">Multi-pass membrane protein</topology>
    </subcellularLocation>
</comment>
<evidence type="ECO:0000313" key="7">
    <source>
        <dbReference type="EMBL" id="GHH99414.1"/>
    </source>
</evidence>
<feature type="transmembrane region" description="Helical" evidence="5">
    <location>
        <begin position="383"/>
        <end position="410"/>
    </location>
</feature>
<feature type="transmembrane region" description="Helical" evidence="5">
    <location>
        <begin position="132"/>
        <end position="150"/>
    </location>
</feature>
<feature type="transmembrane region" description="Helical" evidence="5">
    <location>
        <begin position="71"/>
        <end position="92"/>
    </location>
</feature>
<feature type="transmembrane region" description="Helical" evidence="5">
    <location>
        <begin position="203"/>
        <end position="220"/>
    </location>
</feature>
<keyword evidence="3 5" id="KW-1133">Transmembrane helix</keyword>